<keyword evidence="1" id="KW-0472">Membrane</keyword>
<dbReference type="Proteomes" id="UP000284178">
    <property type="component" value="Unassembled WGS sequence"/>
</dbReference>
<keyword evidence="1" id="KW-1133">Transmembrane helix</keyword>
<protein>
    <submittedName>
        <fullName evidence="2">Uncharacterized protein</fullName>
    </submittedName>
</protein>
<reference evidence="2 3" key="1">
    <citation type="submission" date="2018-08" db="EMBL/GenBank/DDBJ databases">
        <title>A genome reference for cultivated species of the human gut microbiota.</title>
        <authorList>
            <person name="Zou Y."/>
            <person name="Xue W."/>
            <person name="Luo G."/>
        </authorList>
    </citation>
    <scope>NUCLEOTIDE SEQUENCE [LARGE SCALE GENOMIC DNA]</scope>
    <source>
        <strain evidence="2 3">AF24-29</strain>
    </source>
</reference>
<dbReference type="AlphaFoldDB" id="A0A412G2W1"/>
<accession>A0A412G2W1</accession>
<dbReference type="EMBL" id="QRUP01000008">
    <property type="protein sequence ID" value="RGR74750.1"/>
    <property type="molecule type" value="Genomic_DNA"/>
</dbReference>
<sequence length="234" mass="25367">MKPQSRIFDILLAFCWVMIVVTGSLALGSYWSRRPVSSLQPQSSAAPAAPLPPELSQALPSTEQLISQLTQIAKGQFTAKGTQPLQLNLSEQQLGELLKTAAGDMLSDPQITLKNGDEAAIEMTVNDPEALVKLFPKLKEYGTLLTLAKGCRVAVEARLAGQDDEITIELQRITLAGVDLPTSLVKSTNTAVNKNLKTILDKMDGLQISVLELKDEAFRFEGTVPQMLLLQGKP</sequence>
<dbReference type="RefSeq" id="WP_117894830.1">
    <property type="nucleotide sequence ID" value="NZ_CABJCV010000008.1"/>
</dbReference>
<evidence type="ECO:0000313" key="2">
    <source>
        <dbReference type="EMBL" id="RGR74750.1"/>
    </source>
</evidence>
<evidence type="ECO:0000256" key="1">
    <source>
        <dbReference type="SAM" id="Phobius"/>
    </source>
</evidence>
<proteinExistence type="predicted"/>
<comment type="caution">
    <text evidence="2">The sequence shown here is derived from an EMBL/GenBank/DDBJ whole genome shotgun (WGS) entry which is preliminary data.</text>
</comment>
<dbReference type="GeneID" id="83015383"/>
<gene>
    <name evidence="2" type="ORF">DWY25_08195</name>
</gene>
<keyword evidence="1" id="KW-0812">Transmembrane</keyword>
<keyword evidence="3" id="KW-1185">Reference proteome</keyword>
<organism evidence="2 3">
    <name type="scientific">Holdemania filiformis</name>
    <dbReference type="NCBI Taxonomy" id="61171"/>
    <lineage>
        <taxon>Bacteria</taxon>
        <taxon>Bacillati</taxon>
        <taxon>Bacillota</taxon>
        <taxon>Erysipelotrichia</taxon>
        <taxon>Erysipelotrichales</taxon>
        <taxon>Erysipelotrichaceae</taxon>
        <taxon>Holdemania</taxon>
    </lineage>
</organism>
<evidence type="ECO:0000313" key="3">
    <source>
        <dbReference type="Proteomes" id="UP000284178"/>
    </source>
</evidence>
<name>A0A412G2W1_9FIRM</name>
<feature type="transmembrane region" description="Helical" evidence="1">
    <location>
        <begin position="7"/>
        <end position="31"/>
    </location>
</feature>